<keyword evidence="2" id="KW-0732">Signal</keyword>
<dbReference type="AlphaFoldDB" id="A0A1H4RAQ8"/>
<dbReference type="STRING" id="57704.SAMN04489793_1964"/>
<protein>
    <recommendedName>
        <fullName evidence="5">DUF3558 domain-containing protein</fullName>
    </recommendedName>
</protein>
<name>A0A1H4RAQ8_TSUTY</name>
<evidence type="ECO:0008006" key="5">
    <source>
        <dbReference type="Google" id="ProtNLM"/>
    </source>
</evidence>
<feature type="region of interest" description="Disordered" evidence="1">
    <location>
        <begin position="30"/>
        <end position="63"/>
    </location>
</feature>
<proteinExistence type="predicted"/>
<sequence length="199" mass="21101">MVMRGAAVLAVAAMVSGCAVSVEGEAVSAGTTASNGATASARPLPFVPEFEGRTNERNDGTSFEPCTAYSDEEMKSLGADPRTLTDVMISVSPNYRGCRWDSLSGVAYFSQTLGNELSLENYKAKQSRRPWQPDRRISGRTVIVTTEGDNGCFASFMSEKAIIHSAYAVDGTGAKPSPGLVDECNMAIEWATLAISKAP</sequence>
<dbReference type="PROSITE" id="PS51257">
    <property type="entry name" value="PROKAR_LIPOPROTEIN"/>
    <property type="match status" value="1"/>
</dbReference>
<evidence type="ECO:0000256" key="1">
    <source>
        <dbReference type="SAM" id="MobiDB-lite"/>
    </source>
</evidence>
<dbReference type="OrthoDB" id="4473371at2"/>
<organism evidence="3 4">
    <name type="scientific">Tsukamurella tyrosinosolvens</name>
    <dbReference type="NCBI Taxonomy" id="57704"/>
    <lineage>
        <taxon>Bacteria</taxon>
        <taxon>Bacillati</taxon>
        <taxon>Actinomycetota</taxon>
        <taxon>Actinomycetes</taxon>
        <taxon>Mycobacteriales</taxon>
        <taxon>Tsukamurellaceae</taxon>
        <taxon>Tsukamurella</taxon>
    </lineage>
</organism>
<accession>A0A1H4RAQ8</accession>
<dbReference type="EMBL" id="FNSA01000003">
    <property type="protein sequence ID" value="SEC28771.1"/>
    <property type="molecule type" value="Genomic_DNA"/>
</dbReference>
<feature type="chain" id="PRO_5039163864" description="DUF3558 domain-containing protein" evidence="2">
    <location>
        <begin position="22"/>
        <end position="199"/>
    </location>
</feature>
<dbReference type="InterPro" id="IPR024520">
    <property type="entry name" value="DUF3558"/>
</dbReference>
<reference evidence="4" key="1">
    <citation type="submission" date="2016-10" db="EMBL/GenBank/DDBJ databases">
        <authorList>
            <person name="Varghese N."/>
            <person name="Submissions S."/>
        </authorList>
    </citation>
    <scope>NUCLEOTIDE SEQUENCE [LARGE SCALE GENOMIC DNA]</scope>
    <source>
        <strain evidence="4">DSM 44234</strain>
    </source>
</reference>
<keyword evidence="4" id="KW-1185">Reference proteome</keyword>
<feature type="compositionally biased region" description="Low complexity" evidence="1">
    <location>
        <begin position="30"/>
        <end position="41"/>
    </location>
</feature>
<gene>
    <name evidence="3" type="ORF">SAMN04489793_1964</name>
</gene>
<dbReference type="Proteomes" id="UP000182241">
    <property type="component" value="Unassembled WGS sequence"/>
</dbReference>
<dbReference type="Pfam" id="PF12079">
    <property type="entry name" value="DUF3558"/>
    <property type="match status" value="1"/>
</dbReference>
<evidence type="ECO:0000313" key="3">
    <source>
        <dbReference type="EMBL" id="SEC28771.1"/>
    </source>
</evidence>
<evidence type="ECO:0000313" key="4">
    <source>
        <dbReference type="Proteomes" id="UP000182241"/>
    </source>
</evidence>
<evidence type="ECO:0000256" key="2">
    <source>
        <dbReference type="SAM" id="SignalP"/>
    </source>
</evidence>
<feature type="signal peptide" evidence="2">
    <location>
        <begin position="1"/>
        <end position="21"/>
    </location>
</feature>
<feature type="compositionally biased region" description="Basic and acidic residues" evidence="1">
    <location>
        <begin position="50"/>
        <end position="59"/>
    </location>
</feature>